<dbReference type="InterPro" id="IPR037898">
    <property type="entry name" value="NudC_fam"/>
</dbReference>
<dbReference type="GO" id="GO:0005737">
    <property type="term" value="C:cytoplasm"/>
    <property type="evidence" value="ECO:0007669"/>
    <property type="project" value="UniProtKB-SubCell"/>
</dbReference>
<evidence type="ECO:0000256" key="1">
    <source>
        <dbReference type="ARBA" id="ARBA00004496"/>
    </source>
</evidence>
<proteinExistence type="evidence at transcript level"/>
<organism evidence="4">
    <name type="scientific">Entamoeba invadens</name>
    <dbReference type="NCBI Taxonomy" id="33085"/>
    <lineage>
        <taxon>Eukaryota</taxon>
        <taxon>Amoebozoa</taxon>
        <taxon>Evosea</taxon>
        <taxon>Archamoebae</taxon>
        <taxon>Mastigamoebida</taxon>
        <taxon>Entamoebidae</taxon>
        <taxon>Entamoeba</taxon>
    </lineage>
</organism>
<evidence type="ECO:0000313" key="4">
    <source>
        <dbReference type="EMBL" id="BAN41123.1"/>
    </source>
</evidence>
<dbReference type="InterPro" id="IPR007052">
    <property type="entry name" value="CS_dom"/>
</dbReference>
<dbReference type="VEuPathDB" id="AmoebaDB:EIN_081780"/>
<dbReference type="OMA" id="RQKEMGG"/>
<dbReference type="PROSITE" id="PS51203">
    <property type="entry name" value="CS"/>
    <property type="match status" value="1"/>
</dbReference>
<accession>S0B0Q4</accession>
<dbReference type="FunFam" id="2.60.40.790:FF:000001">
    <property type="entry name" value="Nuclear migration protein nudC"/>
    <property type="match status" value="1"/>
</dbReference>
<dbReference type="GO" id="GO:0006457">
    <property type="term" value="P:protein folding"/>
    <property type="evidence" value="ECO:0007669"/>
    <property type="project" value="TreeGrafter"/>
</dbReference>
<comment type="subcellular location">
    <subcellularLocation>
        <location evidence="1">Cytoplasm</location>
    </subcellularLocation>
</comment>
<name>S0B0Q4_ENTIV</name>
<evidence type="ECO:0000256" key="2">
    <source>
        <dbReference type="ARBA" id="ARBA00022490"/>
    </source>
</evidence>
<dbReference type="Gene3D" id="2.60.40.790">
    <property type="match status" value="1"/>
</dbReference>
<reference evidence="4" key="1">
    <citation type="submission" date="2012-06" db="EMBL/GenBank/DDBJ databases">
        <title>Short 5' UTR of Entamoeba genes.</title>
        <authorList>
            <person name="Hiranuka K."/>
            <person name="Kumagai M."/>
            <person name="Wakaguri H."/>
            <person name="Suzuki Y."/>
            <person name="Sugano S."/>
            <person name="Watanabe J."/>
            <person name="Makioka A."/>
        </authorList>
    </citation>
    <scope>NUCLEOTIDE SEQUENCE</scope>
    <source>
        <strain evidence="4">IP1</strain>
    </source>
</reference>
<protein>
    <submittedName>
        <fullName evidence="4">Nuclear migration protein nudC, putative</fullName>
    </submittedName>
</protein>
<dbReference type="EMBL" id="AK422661">
    <property type="protein sequence ID" value="BAN41123.1"/>
    <property type="molecule type" value="mRNA"/>
</dbReference>
<dbReference type="SUPFAM" id="SSF49764">
    <property type="entry name" value="HSP20-like chaperones"/>
    <property type="match status" value="1"/>
</dbReference>
<dbReference type="Pfam" id="PF04969">
    <property type="entry name" value="CS"/>
    <property type="match status" value="1"/>
</dbReference>
<sequence length="172" mass="19546">MARVPINNGAVYEKYRFTQTLAEVSVVVPYTTPIKGKDVVCKISNDTLLVQIKGETFINGKLSKTVKKADSCWTIEDKQNVVVDLVKTKGMEWWSCVIQGDEEIDTKQIKAEALSDVSTLDTDTQETVRKLMFDQHQKEQGLPTTDEIKRMEMLNDFQKAHPEMDFSNAKIN</sequence>
<dbReference type="AlphaFoldDB" id="S0B0Q4"/>
<evidence type="ECO:0000259" key="3">
    <source>
        <dbReference type="PROSITE" id="PS51203"/>
    </source>
</evidence>
<dbReference type="CDD" id="cd06467">
    <property type="entry name" value="p23_NUDC_like"/>
    <property type="match status" value="1"/>
</dbReference>
<dbReference type="PANTHER" id="PTHR12356:SF3">
    <property type="entry name" value="NUCLEAR MIGRATION PROTEIN NUDC"/>
    <property type="match status" value="1"/>
</dbReference>
<keyword evidence="2" id="KW-0963">Cytoplasm</keyword>
<dbReference type="InterPro" id="IPR008978">
    <property type="entry name" value="HSP20-like_chaperone"/>
</dbReference>
<dbReference type="PANTHER" id="PTHR12356">
    <property type="entry name" value="NUCLEAR MOVEMENT PROTEIN NUDC"/>
    <property type="match status" value="1"/>
</dbReference>
<dbReference type="GO" id="GO:0051082">
    <property type="term" value="F:unfolded protein binding"/>
    <property type="evidence" value="ECO:0007669"/>
    <property type="project" value="TreeGrafter"/>
</dbReference>
<feature type="domain" description="CS" evidence="3">
    <location>
        <begin position="10"/>
        <end position="98"/>
    </location>
</feature>